<organism evidence="1 2">
    <name type="scientific">Microbispora cellulosiformans</name>
    <dbReference type="NCBI Taxonomy" id="2614688"/>
    <lineage>
        <taxon>Bacteria</taxon>
        <taxon>Bacillati</taxon>
        <taxon>Actinomycetota</taxon>
        <taxon>Actinomycetes</taxon>
        <taxon>Streptosporangiales</taxon>
        <taxon>Streptosporangiaceae</taxon>
        <taxon>Microbispora</taxon>
    </lineage>
</organism>
<reference evidence="1 2" key="1">
    <citation type="submission" date="2019-09" db="EMBL/GenBank/DDBJ databases">
        <title>Screening of Novel Bioactive Compounds from Soil-Associated.</title>
        <authorList>
            <person name="Gong X."/>
        </authorList>
    </citation>
    <scope>NUCLEOTIDE SEQUENCE [LARGE SCALE GENOMIC DNA]</scope>
    <source>
        <strain evidence="1 2">Gxj-6</strain>
    </source>
</reference>
<protein>
    <recommendedName>
        <fullName evidence="3">GNAT family N-acetyltransferase</fullName>
    </recommendedName>
</protein>
<sequence length="249" mass="27868">MLGEILETGRGSTTTAVLDDVLRSSQDWFARRRLTLRYDEDVSGWAGHMRTADRTEGTNPTFDPEHSPVSAANSYWLDVRDRDGRTVACIAVRVIHTADFARHISSMRLWYDPVPAELEGRLDLVLPPETPVISGAVAHYGGHWVHPDWRRNGLPGVLLPLAKILTAELFGSDWDTGIVLLDSARKRSLLAAYGFARTEICYSGFFPPRNRDETFFLVYSTREETLRALPTAISGFREEARAGVRRPAG</sequence>
<keyword evidence="2" id="KW-1185">Reference proteome</keyword>
<accession>A0A5J5K171</accession>
<dbReference type="EMBL" id="VYTZ01000006">
    <property type="protein sequence ID" value="KAA9377727.1"/>
    <property type="molecule type" value="Genomic_DNA"/>
</dbReference>
<dbReference type="Proteomes" id="UP000327011">
    <property type="component" value="Unassembled WGS sequence"/>
</dbReference>
<evidence type="ECO:0000313" key="1">
    <source>
        <dbReference type="EMBL" id="KAA9377727.1"/>
    </source>
</evidence>
<name>A0A5J5K171_9ACTN</name>
<evidence type="ECO:0000313" key="2">
    <source>
        <dbReference type="Proteomes" id="UP000327011"/>
    </source>
</evidence>
<proteinExistence type="predicted"/>
<gene>
    <name evidence="1" type="ORF">F5972_19195</name>
</gene>
<dbReference type="SUPFAM" id="SSF55729">
    <property type="entry name" value="Acyl-CoA N-acyltransferases (Nat)"/>
    <property type="match status" value="1"/>
</dbReference>
<comment type="caution">
    <text evidence="1">The sequence shown here is derived from an EMBL/GenBank/DDBJ whole genome shotgun (WGS) entry which is preliminary data.</text>
</comment>
<dbReference type="AlphaFoldDB" id="A0A5J5K171"/>
<dbReference type="InterPro" id="IPR016181">
    <property type="entry name" value="Acyl_CoA_acyltransferase"/>
</dbReference>
<evidence type="ECO:0008006" key="3">
    <source>
        <dbReference type="Google" id="ProtNLM"/>
    </source>
</evidence>
<dbReference type="RefSeq" id="WP_150934916.1">
    <property type="nucleotide sequence ID" value="NZ_VYTZ01000006.1"/>
</dbReference>